<organism evidence="1 2">
    <name type="scientific">Streptomyces formicae</name>
    <dbReference type="NCBI Taxonomy" id="1616117"/>
    <lineage>
        <taxon>Bacteria</taxon>
        <taxon>Bacillati</taxon>
        <taxon>Actinomycetota</taxon>
        <taxon>Actinomycetes</taxon>
        <taxon>Kitasatosporales</taxon>
        <taxon>Streptomycetaceae</taxon>
        <taxon>Streptomyces</taxon>
    </lineage>
</organism>
<name>A0A291QJ35_9ACTN</name>
<proteinExistence type="predicted"/>
<dbReference type="GO" id="GO:0016740">
    <property type="term" value="F:transferase activity"/>
    <property type="evidence" value="ECO:0007669"/>
    <property type="project" value="UniProtKB-KW"/>
</dbReference>
<keyword evidence="2" id="KW-1185">Reference proteome</keyword>
<protein>
    <submittedName>
        <fullName evidence="1">Aminoglycoside 6'-N-acetyltransferase</fullName>
    </submittedName>
</protein>
<gene>
    <name evidence="1" type="ORF">KY5_6792c</name>
</gene>
<sequence length="84" mass="9414">MELNGEKVRLRPVHDGEVIGAVQYEEEDDPEFRHAGIDIFLTAIRSYGKAGFKPVGIMRSYARDHATGAWQDALLTDLLAEELI</sequence>
<keyword evidence="1" id="KW-0808">Transferase</keyword>
<dbReference type="Proteomes" id="UP000221011">
    <property type="component" value="Chromosome"/>
</dbReference>
<evidence type="ECO:0000313" key="1">
    <source>
        <dbReference type="EMBL" id="ATL31810.1"/>
    </source>
</evidence>
<dbReference type="AlphaFoldDB" id="A0A291QJ35"/>
<reference evidence="1 2" key="1">
    <citation type="submission" date="2017-08" db="EMBL/GenBank/DDBJ databases">
        <title>Complete Genome Sequence of Streptomyces formicae KY5, the formicamycin producer.</title>
        <authorList>
            <person name="Holmes N.A."/>
            <person name="Devine R."/>
            <person name="Qin Z."/>
            <person name="Seipke R.F."/>
            <person name="Wilkinson B."/>
            <person name="Hutchings M.I."/>
        </authorList>
    </citation>
    <scope>NUCLEOTIDE SEQUENCE [LARGE SCALE GENOMIC DNA]</scope>
    <source>
        <strain evidence="1 2">KY5</strain>
    </source>
</reference>
<evidence type="ECO:0000313" key="2">
    <source>
        <dbReference type="Proteomes" id="UP000221011"/>
    </source>
</evidence>
<accession>A0A291QJ35</accession>
<dbReference type="EMBL" id="CP022685">
    <property type="protein sequence ID" value="ATL31810.1"/>
    <property type="molecule type" value="Genomic_DNA"/>
</dbReference>
<dbReference type="KEGG" id="sfk:KY5_6792c"/>